<evidence type="ECO:0000256" key="8">
    <source>
        <dbReference type="ARBA" id="ARBA00022889"/>
    </source>
</evidence>
<dbReference type="GO" id="GO:0007420">
    <property type="term" value="P:brain development"/>
    <property type="evidence" value="ECO:0007669"/>
    <property type="project" value="TreeGrafter"/>
</dbReference>
<feature type="compositionally biased region" description="Polar residues" evidence="17">
    <location>
        <begin position="680"/>
        <end position="689"/>
    </location>
</feature>
<dbReference type="FunFam" id="2.60.40.10:FF:000005">
    <property type="entry name" value="Neuronal cell adhesion molecule"/>
    <property type="match status" value="1"/>
</dbReference>
<dbReference type="GO" id="GO:0098632">
    <property type="term" value="F:cell-cell adhesion mediator activity"/>
    <property type="evidence" value="ECO:0007669"/>
    <property type="project" value="TreeGrafter"/>
</dbReference>
<dbReference type="InterPro" id="IPR036116">
    <property type="entry name" value="FN3_sf"/>
</dbReference>
<dbReference type="InterPro" id="IPR003599">
    <property type="entry name" value="Ig_sub"/>
</dbReference>
<keyword evidence="6" id="KW-0732">Signal</keyword>
<evidence type="ECO:0000313" key="21">
    <source>
        <dbReference type="Ensembl" id="ENSHCOP00000003757.1"/>
    </source>
</evidence>
<feature type="domain" description="Ig-like" evidence="19">
    <location>
        <begin position="312"/>
        <end position="399"/>
    </location>
</feature>
<evidence type="ECO:0000256" key="4">
    <source>
        <dbReference type="ARBA" id="ARBA00022475"/>
    </source>
</evidence>
<dbReference type="FunFam" id="2.60.40.10:FF:002563">
    <property type="entry name" value="Neural cell adhesion molecule L1"/>
    <property type="match status" value="1"/>
</dbReference>
<dbReference type="STRING" id="109280.ENSHCOP00000003757"/>
<dbReference type="SMART" id="SM00060">
    <property type="entry name" value="FN3"/>
    <property type="match status" value="5"/>
</dbReference>
<dbReference type="SMART" id="SM00409">
    <property type="entry name" value="IG"/>
    <property type="match status" value="6"/>
</dbReference>
<dbReference type="OMA" id="HCKYTVD"/>
<evidence type="ECO:0000256" key="14">
    <source>
        <dbReference type="ARBA" id="ARBA00023319"/>
    </source>
</evidence>
<reference evidence="21" key="1">
    <citation type="submission" date="2025-08" db="UniProtKB">
        <authorList>
            <consortium name="Ensembl"/>
        </authorList>
    </citation>
    <scope>IDENTIFICATION</scope>
</reference>
<evidence type="ECO:0000256" key="3">
    <source>
        <dbReference type="ARBA" id="ARBA00008588"/>
    </source>
</evidence>
<protein>
    <recommendedName>
        <fullName evidence="16">Neural cell adhesion molecule L1</fullName>
    </recommendedName>
</protein>
<evidence type="ECO:0000256" key="9">
    <source>
        <dbReference type="ARBA" id="ARBA00022989"/>
    </source>
</evidence>
<feature type="domain" description="Fibronectin type-III" evidence="20">
    <location>
        <begin position="800"/>
        <end position="882"/>
    </location>
</feature>
<comment type="similarity">
    <text evidence="3">Belongs to the immunoglobulin superfamily. L1/neurofascin/NgCAM family.</text>
</comment>
<feature type="compositionally biased region" description="Polar residues" evidence="17">
    <location>
        <begin position="700"/>
        <end position="712"/>
    </location>
</feature>
<keyword evidence="12" id="KW-0325">Glycoprotein</keyword>
<keyword evidence="5 18" id="KW-0812">Transmembrane</keyword>
<dbReference type="CDD" id="cd00063">
    <property type="entry name" value="FN3"/>
    <property type="match status" value="5"/>
</dbReference>
<dbReference type="SMART" id="SM00408">
    <property type="entry name" value="IGc2"/>
    <property type="match status" value="5"/>
</dbReference>
<dbReference type="FunFam" id="2.60.40.10:FF:000028">
    <property type="entry name" value="Neuronal cell adhesion molecule"/>
    <property type="match status" value="1"/>
</dbReference>
<dbReference type="Pfam" id="PF13927">
    <property type="entry name" value="Ig_3"/>
    <property type="match status" value="2"/>
</dbReference>
<evidence type="ECO:0000256" key="6">
    <source>
        <dbReference type="ARBA" id="ARBA00022729"/>
    </source>
</evidence>
<feature type="domain" description="Fibronectin type-III" evidence="20">
    <location>
        <begin position="698"/>
        <end position="795"/>
    </location>
</feature>
<dbReference type="GeneTree" id="ENSGT00940000157506"/>
<keyword evidence="4" id="KW-1003">Cell membrane</keyword>
<dbReference type="InterPro" id="IPR007110">
    <property type="entry name" value="Ig-like_dom"/>
</dbReference>
<dbReference type="PANTHER" id="PTHR44170">
    <property type="entry name" value="PROTEIN SIDEKICK"/>
    <property type="match status" value="1"/>
</dbReference>
<dbReference type="FunFam" id="2.60.40.10:FF:000057">
    <property type="entry name" value="neural cell adhesion molecule L1"/>
    <property type="match status" value="1"/>
</dbReference>
<dbReference type="GO" id="GO:0007411">
    <property type="term" value="P:axon guidance"/>
    <property type="evidence" value="ECO:0007669"/>
    <property type="project" value="TreeGrafter"/>
</dbReference>
<evidence type="ECO:0000256" key="7">
    <source>
        <dbReference type="ARBA" id="ARBA00022737"/>
    </source>
</evidence>
<comment type="subcellular location">
    <subcellularLocation>
        <location evidence="1">Cell membrane</location>
        <topology evidence="1">Single-pass type I membrane protein</topology>
    </subcellularLocation>
    <subcellularLocation>
        <location evidence="2">Cell projection</location>
        <location evidence="2">Growth cone</location>
    </subcellularLocation>
</comment>
<evidence type="ECO:0000256" key="12">
    <source>
        <dbReference type="ARBA" id="ARBA00023180"/>
    </source>
</evidence>
<evidence type="ECO:0000256" key="11">
    <source>
        <dbReference type="ARBA" id="ARBA00023157"/>
    </source>
</evidence>
<feature type="domain" description="Ig-like" evidence="19">
    <location>
        <begin position="114"/>
        <end position="204"/>
    </location>
</feature>
<dbReference type="PROSITE" id="PS50835">
    <property type="entry name" value="IG_LIKE"/>
    <property type="match status" value="6"/>
</dbReference>
<evidence type="ECO:0000313" key="22">
    <source>
        <dbReference type="Proteomes" id="UP000264820"/>
    </source>
</evidence>
<dbReference type="Pfam" id="PF07679">
    <property type="entry name" value="I-set"/>
    <property type="match status" value="2"/>
</dbReference>
<feature type="region of interest" description="Disordered" evidence="17">
    <location>
        <begin position="1114"/>
        <end position="1157"/>
    </location>
</feature>
<dbReference type="PANTHER" id="PTHR44170:SF36">
    <property type="entry name" value="L1 CELL ADHESION MOLECULE"/>
    <property type="match status" value="1"/>
</dbReference>
<keyword evidence="9 18" id="KW-1133">Transmembrane helix</keyword>
<evidence type="ECO:0000256" key="17">
    <source>
        <dbReference type="SAM" id="MobiDB-lite"/>
    </source>
</evidence>
<keyword evidence="11" id="KW-1015">Disulfide bond</keyword>
<feature type="domain" description="Fibronectin type-III" evidence="20">
    <location>
        <begin position="593"/>
        <end position="694"/>
    </location>
</feature>
<evidence type="ECO:0000256" key="2">
    <source>
        <dbReference type="ARBA" id="ARBA00004624"/>
    </source>
</evidence>
<dbReference type="PROSITE" id="PS50853">
    <property type="entry name" value="FN3"/>
    <property type="match status" value="4"/>
</dbReference>
<dbReference type="Ensembl" id="ENSHCOT00000008194.1">
    <property type="protein sequence ID" value="ENSHCOP00000003757.1"/>
    <property type="gene ID" value="ENSHCOG00000005516.1"/>
</dbReference>
<evidence type="ECO:0000256" key="10">
    <source>
        <dbReference type="ARBA" id="ARBA00023136"/>
    </source>
</evidence>
<feature type="domain" description="Ig-like" evidence="19">
    <location>
        <begin position="21"/>
        <end position="109"/>
    </location>
</feature>
<evidence type="ECO:0000256" key="16">
    <source>
        <dbReference type="ARBA" id="ARBA00074488"/>
    </source>
</evidence>
<dbReference type="Pfam" id="PF00041">
    <property type="entry name" value="fn3"/>
    <property type="match status" value="4"/>
</dbReference>
<dbReference type="AlphaFoldDB" id="A0A3Q2XIW0"/>
<dbReference type="Pfam" id="PF13895">
    <property type="entry name" value="Ig_2"/>
    <property type="match status" value="1"/>
</dbReference>
<evidence type="ECO:0000259" key="20">
    <source>
        <dbReference type="PROSITE" id="PS50853"/>
    </source>
</evidence>
<dbReference type="FunFam" id="2.60.40.10:FF:000078">
    <property type="entry name" value="Neuronal cell adhesion molecule"/>
    <property type="match status" value="1"/>
</dbReference>
<evidence type="ECO:0000256" key="13">
    <source>
        <dbReference type="ARBA" id="ARBA00023273"/>
    </source>
</evidence>
<keyword evidence="14" id="KW-0393">Immunoglobulin domain</keyword>
<reference evidence="21" key="2">
    <citation type="submission" date="2025-09" db="UniProtKB">
        <authorList>
            <consortium name="Ensembl"/>
        </authorList>
    </citation>
    <scope>IDENTIFICATION</scope>
</reference>
<evidence type="ECO:0000256" key="18">
    <source>
        <dbReference type="SAM" id="Phobius"/>
    </source>
</evidence>
<dbReference type="SUPFAM" id="SSF48726">
    <property type="entry name" value="Immunoglobulin"/>
    <property type="match status" value="6"/>
</dbReference>
<evidence type="ECO:0000256" key="5">
    <source>
        <dbReference type="ARBA" id="ARBA00022692"/>
    </source>
</evidence>
<keyword evidence="7" id="KW-0677">Repeat</keyword>
<dbReference type="InterPro" id="IPR026966">
    <property type="entry name" value="Neurofascin/L1/NrCAM_C"/>
</dbReference>
<keyword evidence="22" id="KW-1185">Reference proteome</keyword>
<feature type="domain" description="Fibronectin type-III" evidence="20">
    <location>
        <begin position="886"/>
        <end position="986"/>
    </location>
</feature>
<proteinExistence type="inferred from homology"/>
<dbReference type="SUPFAM" id="SSF49265">
    <property type="entry name" value="Fibronectin type III"/>
    <property type="match status" value="3"/>
</dbReference>
<dbReference type="InterPro" id="IPR003598">
    <property type="entry name" value="Ig_sub2"/>
</dbReference>
<dbReference type="FunFam" id="2.60.40.10:FF:000367">
    <property type="entry name" value="Neural cell adhesion molecule L1-like protein"/>
    <property type="match status" value="1"/>
</dbReference>
<sequence length="1237" mass="136735">MSCLCGINACVRAHLFSVSQPPVLTQPFEVMTSYTAFYRDDIILPCEASGNPPPTFRWVKDGRTFGSERTGSGTLEVSEDEALELYQGTFRCYASNTLGTAMTHKVHINVEAQPVLLKQQKLRREAYVGESMVLTCNPPPSSAPPQIHWMDKKLVHIRQSDRVMVGLNGNLYFANLLKSDSREDYFCNSHYIEARTILPDTAIALTVLPSNDVAHGKPAQIFHPSSSHSSVLALRGQSLTLECIPKGLPTPKVEWKKKDGKLDETGGHPENHNRWLYFDSVDQRDDGEYECRASNVHGSSVHSFTVTVEAAPYWVKELQNLRYAPGETVRLDCLAEGIPTPNITWSINGQPLSAVDEDTRRRVSGGVLRLTDVLLSDTAVYQCEATNDHGSILLNAYLHVVELPPQILSSDGVVYRITEGGTIKMSCETFGSPRPHVKWEGEDWAPLLSDPRVSLLTNGTLELSDVGPGDSGMYTCLIKNTNISINAHLEVFNKTRIVTGPQNVRALRGGKALLDCYFRKDPRLPRYQIIWRKDGQKLQESSPDDKYTIFANGTLKVTDVQSKDNAAYSCEVITELDQVTAIGSITVVARPDPPLDVTLSDVKDDTLTLSWIPGRSHNSPITEFIVEAKEEQHSRRHDGDTWRWEALKRVPADFNHLQLSLHPFCTYAFRVVAVNQLGPSEPSQPTPLHSTPPAGRIPHNNPTGVRSESSDSGTLAITWDEMPRRSHNGQDFQYKVLWRKAGGKTERWNHGYAKSPPFSVNNTGTYVPFEIKVQAVNALGEGPAPEAEIGHSGEDVPEEFPSDVAVRVMNRTVRVRWNEAQNVRGLLLGYKVLLSLHVKGRKTTAEVTGLQLFSRYTVSVTAFNSKGESPASPAVHFSTPEGVPGPPASLLFESPTENSMLLYWTPPLQTNGILLGYMVQYQQEVKSRDSPVRMEIIGDPSVTHLMLDSLDPRSYYTFQVIARTAAGDGQPITRRNATLFDGVPPTNITVMPDKTSFNLSWVPGERERNHGFHIDFLKKTGGQWEESEIVNTSQGFYSLTGLQPGTEYHLVVMHGNSTQWESASWTLGPGPSEVSGGFATQGWLIGLISAIVLLILILIILCLVKRRKGGKYAVKDKEDKEVDSEARPMKDETFGEYSDTDEKRSESQPSLCGDSKLGSDDSLAEYGDSVDIQFNEDGSFIGQYSGRAPAPAGHESSGPASPDNTAPGCNAIWLNLINVQADPWMCVVEVILFHSEI</sequence>
<evidence type="ECO:0000256" key="1">
    <source>
        <dbReference type="ARBA" id="ARBA00004251"/>
    </source>
</evidence>
<keyword evidence="8" id="KW-0130">Cell adhesion</keyword>
<dbReference type="InterPro" id="IPR003961">
    <property type="entry name" value="FN3_dom"/>
</dbReference>
<dbReference type="GO" id="GO:0005886">
    <property type="term" value="C:plasma membrane"/>
    <property type="evidence" value="ECO:0007669"/>
    <property type="project" value="UniProtKB-SubCell"/>
</dbReference>
<dbReference type="InterPro" id="IPR013783">
    <property type="entry name" value="Ig-like_fold"/>
</dbReference>
<dbReference type="InterPro" id="IPR013098">
    <property type="entry name" value="Ig_I-set"/>
</dbReference>
<feature type="transmembrane region" description="Helical" evidence="18">
    <location>
        <begin position="1083"/>
        <end position="1104"/>
    </location>
</feature>
<feature type="domain" description="Ig-like" evidence="19">
    <location>
        <begin position="495"/>
        <end position="580"/>
    </location>
</feature>
<dbReference type="Pfam" id="PF13882">
    <property type="entry name" value="Bravo_FIGEY"/>
    <property type="match status" value="1"/>
</dbReference>
<feature type="domain" description="Ig-like" evidence="19">
    <location>
        <begin position="218"/>
        <end position="307"/>
    </location>
</feature>
<feature type="region of interest" description="Disordered" evidence="17">
    <location>
        <begin position="680"/>
        <end position="712"/>
    </location>
</feature>
<organism evidence="21 22">
    <name type="scientific">Hippocampus comes</name>
    <name type="common">Tiger tail seahorse</name>
    <dbReference type="NCBI Taxonomy" id="109280"/>
    <lineage>
        <taxon>Eukaryota</taxon>
        <taxon>Metazoa</taxon>
        <taxon>Chordata</taxon>
        <taxon>Craniata</taxon>
        <taxon>Vertebrata</taxon>
        <taxon>Euteleostomi</taxon>
        <taxon>Actinopterygii</taxon>
        <taxon>Neopterygii</taxon>
        <taxon>Teleostei</taxon>
        <taxon>Neoteleostei</taxon>
        <taxon>Acanthomorphata</taxon>
        <taxon>Syngnathiaria</taxon>
        <taxon>Syngnathiformes</taxon>
        <taxon>Syngnathoidei</taxon>
        <taxon>Syngnathidae</taxon>
        <taxon>Hippocampus</taxon>
    </lineage>
</organism>
<evidence type="ECO:0000256" key="15">
    <source>
        <dbReference type="ARBA" id="ARBA00060042"/>
    </source>
</evidence>
<comment type="function">
    <text evidence="15">Neural cell adhesion molecule involved in the dynamics of cell adhesion and in the generation of transmembrane signals at tyrosine kinase receptors. During brain development, critical in multiple processes, including neuronal migration, axonal growth and fasciculation, and synaptogenesis. In the mature brain, plays a role in the dynamics of neuronal structure and function, including synaptic plasticity.</text>
</comment>
<feature type="compositionally biased region" description="Basic and acidic residues" evidence="17">
    <location>
        <begin position="1114"/>
        <end position="1133"/>
    </location>
</feature>
<dbReference type="InterPro" id="IPR036179">
    <property type="entry name" value="Ig-like_dom_sf"/>
</dbReference>
<dbReference type="Gene3D" id="2.60.40.10">
    <property type="entry name" value="Immunoglobulins"/>
    <property type="match status" value="11"/>
</dbReference>
<dbReference type="Proteomes" id="UP000264820">
    <property type="component" value="Unplaced"/>
</dbReference>
<accession>A0A3Q2XIW0</accession>
<dbReference type="GO" id="GO:0030426">
    <property type="term" value="C:growth cone"/>
    <property type="evidence" value="ECO:0007669"/>
    <property type="project" value="UniProtKB-SubCell"/>
</dbReference>
<feature type="domain" description="Ig-like" evidence="19">
    <location>
        <begin position="405"/>
        <end position="492"/>
    </location>
</feature>
<keyword evidence="10 18" id="KW-0472">Membrane</keyword>
<name>A0A3Q2XIW0_HIPCM</name>
<evidence type="ECO:0000259" key="19">
    <source>
        <dbReference type="PROSITE" id="PS50835"/>
    </source>
</evidence>
<keyword evidence="13" id="KW-0966">Cell projection</keyword>